<reference evidence="3 4" key="1">
    <citation type="submission" date="2017-08" db="EMBL/GenBank/DDBJ databases">
        <title>Draft genome sequence of filamentous cyanobacterium Calothrix elsteri CCALA 953.</title>
        <authorList>
            <person name="Gagunashvili A.N."/>
            <person name="Elster J."/>
            <person name="Andresson O.S."/>
        </authorList>
    </citation>
    <scope>NUCLEOTIDE SEQUENCE [LARGE SCALE GENOMIC DNA]</scope>
    <source>
        <strain evidence="3 4">CCALA 953</strain>
    </source>
</reference>
<feature type="transmembrane region" description="Helical" evidence="1">
    <location>
        <begin position="281"/>
        <end position="299"/>
    </location>
</feature>
<organism evidence="3 4">
    <name type="scientific">Brunnivagina elsteri CCALA 953</name>
    <dbReference type="NCBI Taxonomy" id="987040"/>
    <lineage>
        <taxon>Bacteria</taxon>
        <taxon>Bacillati</taxon>
        <taxon>Cyanobacteriota</taxon>
        <taxon>Cyanophyceae</taxon>
        <taxon>Nostocales</taxon>
        <taxon>Calotrichaceae</taxon>
        <taxon>Brunnivagina</taxon>
    </lineage>
</organism>
<sequence>MFGLSRLFDELISTNSISTNCKSQDVMFLNNFRAKLYQEVQLWRDEGIINNLTYEKLSKRYQFDRIEVSKAEKFVFIVIALGGLLVGLGVMIFAAASWEAWAKEVKLGLFLTILFVTNIIGFFLWQEPIKARLSGKNIQRRKGIIGQSLLILGALLLGINLSLVAEIFQLNSANYELFLAWGFGVAIMAYGLRLTPLAILALMLLQIGYFIGLNELQFVVNEMNWSRIVVEHMPLLLWVVFVPLAILCKSRWVFTLGAIAFTFTLQFNVSPLKYLNDQSSYPWFASFAFAIPPALLWSYDDLLFPKVDYRWFQPLARSLAILFFCIFCYVFAFSWYWQSGFSTLVLAPPTVSKLNLAVLTDVISLSIIAIVQWIYLLQQRFNWMNPIILTGIAIAVFTPFWYSLKINNLEIIPILLFNILLAIIAINLISQGIEYRERLEFWAGMMMLHLQVISRIFEYNTDLLFKAFIVTVCGIVILIAGLQFEKYLVFRRQ</sequence>
<protein>
    <recommendedName>
        <fullName evidence="2">DUF2157 domain-containing protein</fullName>
    </recommendedName>
</protein>
<keyword evidence="1" id="KW-0812">Transmembrane</keyword>
<feature type="transmembrane region" description="Helical" evidence="1">
    <location>
        <begin position="145"/>
        <end position="168"/>
    </location>
</feature>
<evidence type="ECO:0000313" key="3">
    <source>
        <dbReference type="EMBL" id="PAX54896.1"/>
    </source>
</evidence>
<feature type="transmembrane region" description="Helical" evidence="1">
    <location>
        <begin position="357"/>
        <end position="376"/>
    </location>
</feature>
<evidence type="ECO:0000313" key="4">
    <source>
        <dbReference type="Proteomes" id="UP000218238"/>
    </source>
</evidence>
<comment type="caution">
    <text evidence="3">The sequence shown here is derived from an EMBL/GenBank/DDBJ whole genome shotgun (WGS) entry which is preliminary data.</text>
</comment>
<keyword evidence="1" id="KW-0472">Membrane</keyword>
<feature type="transmembrane region" description="Helical" evidence="1">
    <location>
        <begin position="463"/>
        <end position="484"/>
    </location>
</feature>
<dbReference type="InterPro" id="IPR018677">
    <property type="entry name" value="DUF2157"/>
</dbReference>
<proteinExistence type="predicted"/>
<keyword evidence="4" id="KW-1185">Reference proteome</keyword>
<gene>
    <name evidence="3" type="ORF">CK510_11785</name>
</gene>
<feature type="transmembrane region" description="Helical" evidence="1">
    <location>
        <begin position="383"/>
        <end position="404"/>
    </location>
</feature>
<dbReference type="Proteomes" id="UP000218238">
    <property type="component" value="Unassembled WGS sequence"/>
</dbReference>
<dbReference type="EMBL" id="NTFS01000107">
    <property type="protein sequence ID" value="PAX54896.1"/>
    <property type="molecule type" value="Genomic_DNA"/>
</dbReference>
<feature type="transmembrane region" description="Helical" evidence="1">
    <location>
        <begin position="107"/>
        <end position="125"/>
    </location>
</feature>
<feature type="domain" description="DUF2157" evidence="2">
    <location>
        <begin position="42"/>
        <end position="197"/>
    </location>
</feature>
<feature type="transmembrane region" description="Helical" evidence="1">
    <location>
        <begin position="225"/>
        <end position="245"/>
    </location>
</feature>
<feature type="transmembrane region" description="Helical" evidence="1">
    <location>
        <begin position="252"/>
        <end position="269"/>
    </location>
</feature>
<keyword evidence="1" id="KW-1133">Transmembrane helix</keyword>
<dbReference type="Pfam" id="PF09925">
    <property type="entry name" value="DUF2157"/>
    <property type="match status" value="1"/>
</dbReference>
<evidence type="ECO:0000256" key="1">
    <source>
        <dbReference type="SAM" id="Phobius"/>
    </source>
</evidence>
<feature type="transmembrane region" description="Helical" evidence="1">
    <location>
        <begin position="74"/>
        <end position="95"/>
    </location>
</feature>
<evidence type="ECO:0000259" key="2">
    <source>
        <dbReference type="Pfam" id="PF09925"/>
    </source>
</evidence>
<dbReference type="AlphaFoldDB" id="A0A2A2TJE0"/>
<accession>A0A2A2TJE0</accession>
<feature type="transmembrane region" description="Helical" evidence="1">
    <location>
        <begin position="410"/>
        <end position="429"/>
    </location>
</feature>
<name>A0A2A2TJE0_9CYAN</name>
<feature type="transmembrane region" description="Helical" evidence="1">
    <location>
        <begin position="319"/>
        <end position="337"/>
    </location>
</feature>